<sequence>MLLAYLDEIGQPGPFIAPDHPRFNTSPAFGYAGFVIPEAAAQQFGARFAREKATFFGQQAEEAEHPGRFEVKGASLLRAGTAEGFPQNIRLMNALVGALRSLGGELFYYADEKARGTARETGADPAALERGAINETLNRLARHAQRCDSNMMIMMDQINEKARAGRLPGMYSHIFGRVGTHPEMRRVLEPPMHIDSKLSSNIQFADWVAACVGRAIDYQLVETSPHEWVCEAFSSLPGAFTYESKVHLQHRPGGTDLVHSQILNRQRPLYPVTGRKIGDEVAAATMAQIMAAAQQRGTAPTTV</sequence>
<reference evidence="1 2" key="1">
    <citation type="submission" date="2020-07" db="EMBL/GenBank/DDBJ databases">
        <title>Sequencing the genomes of 1000 actinobacteria strains.</title>
        <authorList>
            <person name="Klenk H.-P."/>
        </authorList>
    </citation>
    <scope>NUCLEOTIDE SEQUENCE [LARGE SCALE GENOMIC DNA]</scope>
    <source>
        <strain evidence="1 2">DSM 29531</strain>
    </source>
</reference>
<keyword evidence="2" id="KW-1185">Reference proteome</keyword>
<protein>
    <recommendedName>
        <fullName evidence="3">DUF3800 domain-containing protein</fullName>
    </recommendedName>
</protein>
<proteinExistence type="predicted"/>
<dbReference type="Pfam" id="PF12686">
    <property type="entry name" value="DUF3800"/>
    <property type="match status" value="1"/>
</dbReference>
<evidence type="ECO:0000313" key="2">
    <source>
        <dbReference type="Proteomes" id="UP000571817"/>
    </source>
</evidence>
<comment type="caution">
    <text evidence="1">The sequence shown here is derived from an EMBL/GenBank/DDBJ whole genome shotgun (WGS) entry which is preliminary data.</text>
</comment>
<dbReference type="InterPro" id="IPR024524">
    <property type="entry name" value="DUF3800"/>
</dbReference>
<dbReference type="AlphaFoldDB" id="A0A853DKI7"/>
<organism evidence="1 2">
    <name type="scientific">Allobranchiibius huperziae</name>
    <dbReference type="NCBI Taxonomy" id="1874116"/>
    <lineage>
        <taxon>Bacteria</taxon>
        <taxon>Bacillati</taxon>
        <taxon>Actinomycetota</taxon>
        <taxon>Actinomycetes</taxon>
        <taxon>Micrococcales</taxon>
        <taxon>Dermacoccaceae</taxon>
        <taxon>Allobranchiibius</taxon>
    </lineage>
</organism>
<dbReference type="Proteomes" id="UP000571817">
    <property type="component" value="Unassembled WGS sequence"/>
</dbReference>
<accession>A0A853DKI7</accession>
<gene>
    <name evidence="1" type="ORF">HNR15_003571</name>
</gene>
<dbReference type="RefSeq" id="WP_343048632.1">
    <property type="nucleotide sequence ID" value="NZ_JACCFW010000003.1"/>
</dbReference>
<name>A0A853DKI7_9MICO</name>
<evidence type="ECO:0008006" key="3">
    <source>
        <dbReference type="Google" id="ProtNLM"/>
    </source>
</evidence>
<evidence type="ECO:0000313" key="1">
    <source>
        <dbReference type="EMBL" id="NYJ76553.1"/>
    </source>
</evidence>
<dbReference type="EMBL" id="JACCFW010000003">
    <property type="protein sequence ID" value="NYJ76553.1"/>
    <property type="molecule type" value="Genomic_DNA"/>
</dbReference>